<feature type="compositionally biased region" description="Low complexity" evidence="1">
    <location>
        <begin position="373"/>
        <end position="383"/>
    </location>
</feature>
<feature type="transmembrane region" description="Helical" evidence="2">
    <location>
        <begin position="45"/>
        <end position="66"/>
    </location>
</feature>
<accession>A0A0C3QHE0</accession>
<evidence type="ECO:0000313" key="3">
    <source>
        <dbReference type="EMBL" id="KIO25154.1"/>
    </source>
</evidence>
<keyword evidence="2" id="KW-1133">Transmembrane helix</keyword>
<feature type="transmembrane region" description="Helical" evidence="2">
    <location>
        <begin position="78"/>
        <end position="99"/>
    </location>
</feature>
<gene>
    <name evidence="3" type="ORF">M407DRAFT_244166</name>
</gene>
<reference evidence="4" key="2">
    <citation type="submission" date="2015-01" db="EMBL/GenBank/DDBJ databases">
        <title>Evolutionary Origins and Diversification of the Mycorrhizal Mutualists.</title>
        <authorList>
            <consortium name="DOE Joint Genome Institute"/>
            <consortium name="Mycorrhizal Genomics Consortium"/>
            <person name="Kohler A."/>
            <person name="Kuo A."/>
            <person name="Nagy L.G."/>
            <person name="Floudas D."/>
            <person name="Copeland A."/>
            <person name="Barry K.W."/>
            <person name="Cichocki N."/>
            <person name="Veneault-Fourrey C."/>
            <person name="LaButti K."/>
            <person name="Lindquist E.A."/>
            <person name="Lipzen A."/>
            <person name="Lundell T."/>
            <person name="Morin E."/>
            <person name="Murat C."/>
            <person name="Riley R."/>
            <person name="Ohm R."/>
            <person name="Sun H."/>
            <person name="Tunlid A."/>
            <person name="Henrissat B."/>
            <person name="Grigoriev I.V."/>
            <person name="Hibbett D.S."/>
            <person name="Martin F."/>
        </authorList>
    </citation>
    <scope>NUCLEOTIDE SEQUENCE [LARGE SCALE GENOMIC DNA]</scope>
    <source>
        <strain evidence="4">MUT 4182</strain>
    </source>
</reference>
<feature type="transmembrane region" description="Helical" evidence="2">
    <location>
        <begin position="119"/>
        <end position="144"/>
    </location>
</feature>
<feature type="compositionally biased region" description="Polar residues" evidence="1">
    <location>
        <begin position="351"/>
        <end position="365"/>
    </location>
</feature>
<evidence type="ECO:0000256" key="2">
    <source>
        <dbReference type="SAM" id="Phobius"/>
    </source>
</evidence>
<feature type="region of interest" description="Disordered" evidence="1">
    <location>
        <begin position="288"/>
        <end position="404"/>
    </location>
</feature>
<evidence type="ECO:0008006" key="5">
    <source>
        <dbReference type="Google" id="ProtNLM"/>
    </source>
</evidence>
<proteinExistence type="predicted"/>
<dbReference type="OrthoDB" id="3269357at2759"/>
<evidence type="ECO:0000313" key="4">
    <source>
        <dbReference type="Proteomes" id="UP000054248"/>
    </source>
</evidence>
<dbReference type="Proteomes" id="UP000054248">
    <property type="component" value="Unassembled WGS sequence"/>
</dbReference>
<organism evidence="3 4">
    <name type="scientific">Tulasnella calospora MUT 4182</name>
    <dbReference type="NCBI Taxonomy" id="1051891"/>
    <lineage>
        <taxon>Eukaryota</taxon>
        <taxon>Fungi</taxon>
        <taxon>Dikarya</taxon>
        <taxon>Basidiomycota</taxon>
        <taxon>Agaricomycotina</taxon>
        <taxon>Agaricomycetes</taxon>
        <taxon>Cantharellales</taxon>
        <taxon>Tulasnellaceae</taxon>
        <taxon>Tulasnella</taxon>
    </lineage>
</organism>
<dbReference type="AlphaFoldDB" id="A0A0C3QHE0"/>
<feature type="compositionally biased region" description="Low complexity" evidence="1">
    <location>
        <begin position="394"/>
        <end position="404"/>
    </location>
</feature>
<keyword evidence="4" id="KW-1185">Reference proteome</keyword>
<keyword evidence="2" id="KW-0812">Transmembrane</keyword>
<evidence type="ECO:0000256" key="1">
    <source>
        <dbReference type="SAM" id="MobiDB-lite"/>
    </source>
</evidence>
<sequence length="404" mass="43930">MSAFLILRVIFFALFILINGAILASAAVNLTASPESAIRSLDAYLIFYSTTSILFMFPLILVDVLRRGAVMSTVRFECIWLLFSWILNICGASASTALVPTPSCKQAVAYSWCSSARTLIPVTWTATILVMAYLSLLVVTSLAYNARHPEVWTTAVRDFQWFNGGGNSKSEKLPSLPPSPAFVPRQLTLNPNPAVTHLERLAETWQPAPAPPMTQVRVQPMTATSLNRPTEPQPLTLANAPELPPTRAPVHYTASAVVSVGVLPGRRSSGKKNVSVPRQAPPALYPSYVQAATSPPPKRNSTAPETITFHSPPRGSQLQSSSNQTASDEPLPIRNWPRVNPQQPLRKHRTSNTPVVPSMQTQVVPLSTPGPVPTNASPPTRRTSSPRRRPPPLDLSAALPVRIR</sequence>
<dbReference type="EMBL" id="KN823047">
    <property type="protein sequence ID" value="KIO25154.1"/>
    <property type="molecule type" value="Genomic_DNA"/>
</dbReference>
<protein>
    <recommendedName>
        <fullName evidence="5">MARVEL domain-containing protein</fullName>
    </recommendedName>
</protein>
<dbReference type="STRING" id="1051891.A0A0C3QHE0"/>
<dbReference type="HOGENOM" id="CLU_681845_0_0_1"/>
<reference evidence="3 4" key="1">
    <citation type="submission" date="2014-04" db="EMBL/GenBank/DDBJ databases">
        <authorList>
            <consortium name="DOE Joint Genome Institute"/>
            <person name="Kuo A."/>
            <person name="Girlanda M."/>
            <person name="Perotto S."/>
            <person name="Kohler A."/>
            <person name="Nagy L.G."/>
            <person name="Floudas D."/>
            <person name="Copeland A."/>
            <person name="Barry K.W."/>
            <person name="Cichocki N."/>
            <person name="Veneault-Fourrey C."/>
            <person name="LaButti K."/>
            <person name="Lindquist E.A."/>
            <person name="Lipzen A."/>
            <person name="Lundell T."/>
            <person name="Morin E."/>
            <person name="Murat C."/>
            <person name="Sun H."/>
            <person name="Tunlid A."/>
            <person name="Henrissat B."/>
            <person name="Grigoriev I.V."/>
            <person name="Hibbett D.S."/>
            <person name="Martin F."/>
            <person name="Nordberg H.P."/>
            <person name="Cantor M.N."/>
            <person name="Hua S.X."/>
        </authorList>
    </citation>
    <scope>NUCLEOTIDE SEQUENCE [LARGE SCALE GENOMIC DNA]</scope>
    <source>
        <strain evidence="3 4">MUT 4182</strain>
    </source>
</reference>
<keyword evidence="2" id="KW-0472">Membrane</keyword>
<name>A0A0C3QHE0_9AGAM</name>
<feature type="compositionally biased region" description="Polar residues" evidence="1">
    <location>
        <begin position="299"/>
        <end position="327"/>
    </location>
</feature>